<dbReference type="Proteomes" id="UP001321486">
    <property type="component" value="Chromosome"/>
</dbReference>
<evidence type="ECO:0000313" key="2">
    <source>
        <dbReference type="EMBL" id="BDZ51746.1"/>
    </source>
</evidence>
<proteinExistence type="predicted"/>
<sequence length="155" mass="17574">MWASFTRPAVTTASRPSAPRSHPGLSGGAWHVVAVEGEFVTWTKLSDDFGDDNWSLSDAAFRLHTEALIWSNRKLLDMVIPKEDVARFAKRPEAVEELLEAGWWEDDGDTYAVVHHATYQRLKEDVLKQQRANTRNGKKGDDRPASRRRTSQANR</sequence>
<name>A0ABN6Y3M4_9MICO</name>
<accession>A0ABN6Y3M4</accession>
<feature type="region of interest" description="Disordered" evidence="1">
    <location>
        <begin position="126"/>
        <end position="155"/>
    </location>
</feature>
<feature type="compositionally biased region" description="Basic residues" evidence="1">
    <location>
        <begin position="146"/>
        <end position="155"/>
    </location>
</feature>
<gene>
    <name evidence="2" type="ORF">GCM10025867_39870</name>
</gene>
<organism evidence="2 3">
    <name type="scientific">Frondihabitans sucicola</name>
    <dbReference type="NCBI Taxonomy" id="1268041"/>
    <lineage>
        <taxon>Bacteria</taxon>
        <taxon>Bacillati</taxon>
        <taxon>Actinomycetota</taxon>
        <taxon>Actinomycetes</taxon>
        <taxon>Micrococcales</taxon>
        <taxon>Microbacteriaceae</taxon>
        <taxon>Frondihabitans</taxon>
    </lineage>
</organism>
<keyword evidence="3" id="KW-1185">Reference proteome</keyword>
<dbReference type="EMBL" id="AP027732">
    <property type="protein sequence ID" value="BDZ51746.1"/>
    <property type="molecule type" value="Genomic_DNA"/>
</dbReference>
<evidence type="ECO:0000256" key="1">
    <source>
        <dbReference type="SAM" id="MobiDB-lite"/>
    </source>
</evidence>
<evidence type="ECO:0008006" key="4">
    <source>
        <dbReference type="Google" id="ProtNLM"/>
    </source>
</evidence>
<evidence type="ECO:0000313" key="3">
    <source>
        <dbReference type="Proteomes" id="UP001321486"/>
    </source>
</evidence>
<reference evidence="3" key="1">
    <citation type="journal article" date="2019" name="Int. J. Syst. Evol. Microbiol.">
        <title>The Global Catalogue of Microorganisms (GCM) 10K type strain sequencing project: providing services to taxonomists for standard genome sequencing and annotation.</title>
        <authorList>
            <consortium name="The Broad Institute Genomics Platform"/>
            <consortium name="The Broad Institute Genome Sequencing Center for Infectious Disease"/>
            <person name="Wu L."/>
            <person name="Ma J."/>
        </authorList>
    </citation>
    <scope>NUCLEOTIDE SEQUENCE [LARGE SCALE GENOMIC DNA]</scope>
    <source>
        <strain evidence="3">NBRC 108728</strain>
    </source>
</reference>
<feature type="region of interest" description="Disordered" evidence="1">
    <location>
        <begin position="1"/>
        <end position="23"/>
    </location>
</feature>
<protein>
    <recommendedName>
        <fullName evidence="4">Tail assembly chaperone</fullName>
    </recommendedName>
</protein>